<reference evidence="3" key="1">
    <citation type="submission" date="2025-08" db="UniProtKB">
        <authorList>
            <consortium name="RefSeq"/>
        </authorList>
    </citation>
    <scope>IDENTIFICATION</scope>
    <source>
        <tissue evidence="3">Gonads</tissue>
    </source>
</reference>
<dbReference type="RefSeq" id="XP_013398151.1">
    <property type="nucleotide sequence ID" value="XM_013542697.1"/>
</dbReference>
<evidence type="ECO:0000313" key="3">
    <source>
        <dbReference type="RefSeq" id="XP_013398151.1"/>
    </source>
</evidence>
<dbReference type="PANTHER" id="PTHR31655:SF7">
    <property type="entry name" value="PROTEIN FAM78A"/>
    <property type="match status" value="1"/>
</dbReference>
<dbReference type="InParanoid" id="A0A1S3IJT9"/>
<evidence type="ECO:0000313" key="2">
    <source>
        <dbReference type="Proteomes" id="UP000085678"/>
    </source>
</evidence>
<organism evidence="2 3">
    <name type="scientific">Lingula anatina</name>
    <name type="common">Brachiopod</name>
    <name type="synonym">Lingula unguis</name>
    <dbReference type="NCBI Taxonomy" id="7574"/>
    <lineage>
        <taxon>Eukaryota</taxon>
        <taxon>Metazoa</taxon>
        <taxon>Spiralia</taxon>
        <taxon>Lophotrochozoa</taxon>
        <taxon>Brachiopoda</taxon>
        <taxon>Linguliformea</taxon>
        <taxon>Lingulata</taxon>
        <taxon>Lingulida</taxon>
        <taxon>Linguloidea</taxon>
        <taxon>Lingulidae</taxon>
        <taxon>Lingula</taxon>
    </lineage>
</organism>
<name>A0A1S3IJT9_LINAN</name>
<dbReference type="STRING" id="7574.A0A1S3IJT9"/>
<dbReference type="Proteomes" id="UP000085678">
    <property type="component" value="Unplaced"/>
</dbReference>
<dbReference type="KEGG" id="lak:106164697"/>
<protein>
    <submittedName>
        <fullName evidence="3">Protein FAM78A</fullName>
    </submittedName>
</protein>
<gene>
    <name evidence="3" type="primary">LOC106164697</name>
</gene>
<dbReference type="OrthoDB" id="9971204at2759"/>
<dbReference type="GeneID" id="106164697"/>
<dbReference type="PANTHER" id="PTHR31655">
    <property type="entry name" value="PROTEIN FAM78A"/>
    <property type="match status" value="1"/>
</dbReference>
<proteinExistence type="predicted"/>
<accession>A0A1S3IJT9</accession>
<dbReference type="InterPro" id="IPR029638">
    <property type="entry name" value="FAM78"/>
</dbReference>
<keyword evidence="2" id="KW-1185">Reference proteome</keyword>
<sequence length="292" mass="33515">MGHGNSRQLSCPGENNSNNNTKRRISRNIDDSDFKILNLEAKIDDRPIEIKETEKVLIYITPKFRASAKIQIPPLLEGEEWQIGWIQACDYMTFINYYGNQGCTSWEIPQLRASSNNENASRKSVMISDSDGRFYPWYGETTEVVCVQGPEHSFRTVRVAMDDNFSPKVAWSLTGEYLKPNLTKIHRSQSFYTWLAARNSKTGFIVPLKTIRWKIELDIKINRRKGLGHRATDTSNFEITIQEKNRAIPNEILGSPNANSAQTFVWLGKNGERRIILPAKSEWTSKEEKEPL</sequence>
<feature type="region of interest" description="Disordered" evidence="1">
    <location>
        <begin position="1"/>
        <end position="25"/>
    </location>
</feature>
<dbReference type="AlphaFoldDB" id="A0A1S3IJT9"/>
<evidence type="ECO:0000256" key="1">
    <source>
        <dbReference type="SAM" id="MobiDB-lite"/>
    </source>
</evidence>
<feature type="compositionally biased region" description="Polar residues" evidence="1">
    <location>
        <begin position="1"/>
        <end position="20"/>
    </location>
</feature>
<dbReference type="OMA" id="IDHCPTI"/>